<keyword evidence="6" id="KW-0012">Acyltransferase</keyword>
<proteinExistence type="predicted"/>
<dbReference type="GO" id="GO:0016746">
    <property type="term" value="F:acyltransferase activity"/>
    <property type="evidence" value="ECO:0007669"/>
    <property type="project" value="UniProtKB-KW"/>
</dbReference>
<evidence type="ECO:0000256" key="5">
    <source>
        <dbReference type="ARBA" id="ARBA00023136"/>
    </source>
</evidence>
<evidence type="ECO:0000256" key="4">
    <source>
        <dbReference type="ARBA" id="ARBA00022679"/>
    </source>
</evidence>
<keyword evidence="3" id="KW-0997">Cell inner membrane</keyword>
<keyword evidence="5" id="KW-0472">Membrane</keyword>
<dbReference type="EMBL" id="UINC01030168">
    <property type="protein sequence ID" value="SVB14109.1"/>
    <property type="molecule type" value="Genomic_DNA"/>
</dbReference>
<reference evidence="7" key="1">
    <citation type="submission" date="2018-05" db="EMBL/GenBank/DDBJ databases">
        <authorList>
            <person name="Lanie J.A."/>
            <person name="Ng W.-L."/>
            <person name="Kazmierczak K.M."/>
            <person name="Andrzejewski T.M."/>
            <person name="Davidsen T.M."/>
            <person name="Wayne K.J."/>
            <person name="Tettelin H."/>
            <person name="Glass J.I."/>
            <person name="Rusch D."/>
            <person name="Podicherti R."/>
            <person name="Tsui H.-C.T."/>
            <person name="Winkler M.E."/>
        </authorList>
    </citation>
    <scope>NUCLEOTIDE SEQUENCE</scope>
</reference>
<dbReference type="GO" id="GO:0005886">
    <property type="term" value="C:plasma membrane"/>
    <property type="evidence" value="ECO:0007669"/>
    <property type="project" value="UniProtKB-SubCell"/>
</dbReference>
<name>A0A382BKG8_9ZZZZ</name>
<feature type="non-terminal residue" evidence="7">
    <location>
        <position position="262"/>
    </location>
</feature>
<evidence type="ECO:0008006" key="8">
    <source>
        <dbReference type="Google" id="ProtNLM"/>
    </source>
</evidence>
<dbReference type="InterPro" id="IPR004960">
    <property type="entry name" value="LipA_acyltrans"/>
</dbReference>
<evidence type="ECO:0000256" key="1">
    <source>
        <dbReference type="ARBA" id="ARBA00004533"/>
    </source>
</evidence>
<dbReference type="GO" id="GO:0008610">
    <property type="term" value="P:lipid biosynthetic process"/>
    <property type="evidence" value="ECO:0007669"/>
    <property type="project" value="UniProtKB-ARBA"/>
</dbReference>
<accession>A0A382BKG8</accession>
<dbReference type="GO" id="GO:1901137">
    <property type="term" value="P:carbohydrate derivative biosynthetic process"/>
    <property type="evidence" value="ECO:0007669"/>
    <property type="project" value="UniProtKB-ARBA"/>
</dbReference>
<gene>
    <name evidence="7" type="ORF">METZ01_LOCUS166963</name>
</gene>
<keyword evidence="4" id="KW-0808">Transferase</keyword>
<dbReference type="Pfam" id="PF03279">
    <property type="entry name" value="Lip_A_acyltrans"/>
    <property type="match status" value="1"/>
</dbReference>
<organism evidence="7">
    <name type="scientific">marine metagenome</name>
    <dbReference type="NCBI Taxonomy" id="408172"/>
    <lineage>
        <taxon>unclassified sequences</taxon>
        <taxon>metagenomes</taxon>
        <taxon>ecological metagenomes</taxon>
    </lineage>
</organism>
<feature type="non-terminal residue" evidence="7">
    <location>
        <position position="1"/>
    </location>
</feature>
<dbReference type="PANTHER" id="PTHR30606">
    <property type="entry name" value="LIPID A BIOSYNTHESIS LAUROYL ACYLTRANSFERASE"/>
    <property type="match status" value="1"/>
</dbReference>
<dbReference type="PANTHER" id="PTHR30606:SF10">
    <property type="entry name" value="PHOSPHATIDYLINOSITOL MANNOSIDE ACYLTRANSFERASE"/>
    <property type="match status" value="1"/>
</dbReference>
<evidence type="ECO:0000256" key="3">
    <source>
        <dbReference type="ARBA" id="ARBA00022519"/>
    </source>
</evidence>
<keyword evidence="2" id="KW-1003">Cell membrane</keyword>
<comment type="subcellular location">
    <subcellularLocation>
        <location evidence="1">Cell inner membrane</location>
    </subcellularLocation>
</comment>
<evidence type="ECO:0000256" key="2">
    <source>
        <dbReference type="ARBA" id="ARBA00022475"/>
    </source>
</evidence>
<protein>
    <recommendedName>
        <fullName evidence="8">Lipid A biosynthesis acyltransferase</fullName>
    </recommendedName>
</protein>
<evidence type="ECO:0000256" key="6">
    <source>
        <dbReference type="ARBA" id="ARBA00023315"/>
    </source>
</evidence>
<dbReference type="AlphaFoldDB" id="A0A382BKG8"/>
<evidence type="ECO:0000313" key="7">
    <source>
        <dbReference type="EMBL" id="SVB14109.1"/>
    </source>
</evidence>
<dbReference type="CDD" id="cd07984">
    <property type="entry name" value="LPLAT_LABLAT-like"/>
    <property type="match status" value="1"/>
</dbReference>
<sequence length="262" mass="31573">LVYILSDFVYIIIYKLIKYRVKLVRSNLELAFPEYSSSKRLIIESNFYRHFCDIMLEAFKSIGMTKKQILERYEFKNQSIVYDLLKKNKSIVLLMGHYSNFEWAMSVGHYLDNVKGVGAYTPLTNKYFEKLMLKVRKRHKGYLVSRYKIHDYIKSEEEKNNLNIYGFATDQSPRPTDKTYWRKFLNVNVPFFTGGERIANKYDYSIVFGLAKRVKRGYYTFKTFRTTKKTDHPYDITNQFVEFIEKQIREHPSEYLWTHNRF</sequence>